<evidence type="ECO:0000313" key="2">
    <source>
        <dbReference type="EMBL" id="CAH2315053.1"/>
    </source>
</evidence>
<dbReference type="EMBL" id="OW240920">
    <property type="protein sequence ID" value="CAH2315053.1"/>
    <property type="molecule type" value="Genomic_DNA"/>
</dbReference>
<sequence length="133" mass="14349">MSDNLSYSISNAILVSSHAPGSARPKASVNKLVVPRSRKATEKTHYVGEHAFKTGLMNRLHPVPIEDVGPPCKRVTHRATAMRTWKRAKALTDFSNSGSDSEEVLDESNGIGSIDSGNSSLDSHPRPTGRTLV</sequence>
<feature type="region of interest" description="Disordered" evidence="1">
    <location>
        <begin position="92"/>
        <end position="133"/>
    </location>
</feature>
<feature type="region of interest" description="Disordered" evidence="1">
    <location>
        <begin position="18"/>
        <end position="41"/>
    </location>
</feature>
<reference evidence="2" key="1">
    <citation type="submission" date="2022-03" db="EMBL/GenBank/DDBJ databases">
        <authorList>
            <person name="Alioto T."/>
            <person name="Alioto T."/>
            <person name="Gomez Garrido J."/>
        </authorList>
    </citation>
    <scope>NUCLEOTIDE SEQUENCE</scope>
</reference>
<evidence type="ECO:0000313" key="4">
    <source>
        <dbReference type="Proteomes" id="UP001295444"/>
    </source>
</evidence>
<dbReference type="AlphaFoldDB" id="A0AAD1WMU6"/>
<evidence type="ECO:0000313" key="3">
    <source>
        <dbReference type="EMBL" id="CAH2315055.1"/>
    </source>
</evidence>
<organism evidence="2 4">
    <name type="scientific">Pelobates cultripes</name>
    <name type="common">Western spadefoot toad</name>
    <dbReference type="NCBI Taxonomy" id="61616"/>
    <lineage>
        <taxon>Eukaryota</taxon>
        <taxon>Metazoa</taxon>
        <taxon>Chordata</taxon>
        <taxon>Craniata</taxon>
        <taxon>Vertebrata</taxon>
        <taxon>Euteleostomi</taxon>
        <taxon>Amphibia</taxon>
        <taxon>Batrachia</taxon>
        <taxon>Anura</taxon>
        <taxon>Pelobatoidea</taxon>
        <taxon>Pelobatidae</taxon>
        <taxon>Pelobates</taxon>
    </lineage>
</organism>
<name>A0AAD1WMU6_PELCU</name>
<accession>A0AAD1WMU6</accession>
<proteinExistence type="predicted"/>
<evidence type="ECO:0000256" key="1">
    <source>
        <dbReference type="SAM" id="MobiDB-lite"/>
    </source>
</evidence>
<feature type="compositionally biased region" description="Low complexity" evidence="1">
    <location>
        <begin position="108"/>
        <end position="122"/>
    </location>
</feature>
<dbReference type="Proteomes" id="UP001295444">
    <property type="component" value="Chromosome 09"/>
</dbReference>
<protein>
    <submittedName>
        <fullName evidence="2">Uncharacterized protein</fullName>
    </submittedName>
</protein>
<gene>
    <name evidence="3" type="ORF">PECUL_23A018335</name>
    <name evidence="2" type="ORF">PECUL_23A028353</name>
</gene>
<dbReference type="EMBL" id="OW240920">
    <property type="protein sequence ID" value="CAH2315055.1"/>
    <property type="molecule type" value="Genomic_DNA"/>
</dbReference>
<keyword evidence="4" id="KW-1185">Reference proteome</keyword>